<dbReference type="GO" id="GO:0006749">
    <property type="term" value="P:glutathione metabolic process"/>
    <property type="evidence" value="ECO:0007669"/>
    <property type="project" value="TreeGrafter"/>
</dbReference>
<keyword evidence="3" id="KW-1185">Reference proteome</keyword>
<dbReference type="Pfam" id="PF22041">
    <property type="entry name" value="GST_C_7"/>
    <property type="match status" value="1"/>
</dbReference>
<dbReference type="SUPFAM" id="SSF52833">
    <property type="entry name" value="Thioredoxin-like"/>
    <property type="match status" value="1"/>
</dbReference>
<dbReference type="AlphaFoldDB" id="A0A8H7CSS1"/>
<dbReference type="PROSITE" id="PS50404">
    <property type="entry name" value="GST_NTER"/>
    <property type="match status" value="1"/>
</dbReference>
<dbReference type="GO" id="GO:0006559">
    <property type="term" value="P:L-phenylalanine catabolic process"/>
    <property type="evidence" value="ECO:0007669"/>
    <property type="project" value="TreeGrafter"/>
</dbReference>
<sequence>MSIDPIILYDIPSKAPGCAWSPNTWKIRYALNYKALAYKTEWIEYPDIADFCKKIGAEPSMTRRDGSPYYSLPVIQDPKTGAIISDSTRIAEYLDSTYPDTPKLIPAGTHVLQKTFCVAYDNATEPLVQFIIPSVTKILRPRSEEYFLRTRELSFAWKEVEAGFGKVDRWLNESMNAGKPYIMGDVVSFADFMLAGELQWCMRGFGEESDLWKDMLKWHEGRWARLVENLKKYEGPLEDMTD</sequence>
<name>A0A8H7CSS1_9AGAR</name>
<evidence type="ECO:0000313" key="2">
    <source>
        <dbReference type="EMBL" id="KAF7346123.1"/>
    </source>
</evidence>
<dbReference type="PANTHER" id="PTHR42673">
    <property type="entry name" value="MALEYLACETOACETATE ISOMERASE"/>
    <property type="match status" value="1"/>
</dbReference>
<dbReference type="InterPro" id="IPR004045">
    <property type="entry name" value="Glutathione_S-Trfase_N"/>
</dbReference>
<dbReference type="InterPro" id="IPR054416">
    <property type="entry name" value="GST_UstS-like_C"/>
</dbReference>
<protein>
    <submittedName>
        <fullName evidence="2">GST N-terminal domain-containing protein</fullName>
    </submittedName>
</protein>
<dbReference type="Gene3D" id="1.20.1050.10">
    <property type="match status" value="1"/>
</dbReference>
<accession>A0A8H7CSS1</accession>
<evidence type="ECO:0000313" key="3">
    <source>
        <dbReference type="Proteomes" id="UP000623467"/>
    </source>
</evidence>
<dbReference type="Pfam" id="PF13409">
    <property type="entry name" value="GST_N_2"/>
    <property type="match status" value="1"/>
</dbReference>
<dbReference type="Proteomes" id="UP000623467">
    <property type="component" value="Unassembled WGS sequence"/>
</dbReference>
<dbReference type="SUPFAM" id="SSF47616">
    <property type="entry name" value="GST C-terminal domain-like"/>
    <property type="match status" value="1"/>
</dbReference>
<dbReference type="GO" id="GO:0004364">
    <property type="term" value="F:glutathione transferase activity"/>
    <property type="evidence" value="ECO:0007669"/>
    <property type="project" value="TreeGrafter"/>
</dbReference>
<dbReference type="InterPro" id="IPR036249">
    <property type="entry name" value="Thioredoxin-like_sf"/>
</dbReference>
<dbReference type="OrthoDB" id="4951845at2759"/>
<comment type="caution">
    <text evidence="2">The sequence shown here is derived from an EMBL/GenBank/DDBJ whole genome shotgun (WGS) entry which is preliminary data.</text>
</comment>
<dbReference type="Gene3D" id="3.40.30.10">
    <property type="entry name" value="Glutaredoxin"/>
    <property type="match status" value="1"/>
</dbReference>
<dbReference type="PANTHER" id="PTHR42673:SF4">
    <property type="entry name" value="MALEYLACETOACETATE ISOMERASE"/>
    <property type="match status" value="1"/>
</dbReference>
<gene>
    <name evidence="2" type="ORF">MSAN_01839000</name>
</gene>
<dbReference type="InterPro" id="IPR036282">
    <property type="entry name" value="Glutathione-S-Trfase_C_sf"/>
</dbReference>
<evidence type="ECO:0000259" key="1">
    <source>
        <dbReference type="PROSITE" id="PS50404"/>
    </source>
</evidence>
<proteinExistence type="predicted"/>
<dbReference type="EMBL" id="JACAZH010000019">
    <property type="protein sequence ID" value="KAF7346123.1"/>
    <property type="molecule type" value="Genomic_DNA"/>
</dbReference>
<feature type="domain" description="GST N-terminal" evidence="1">
    <location>
        <begin position="11"/>
        <end position="102"/>
    </location>
</feature>
<dbReference type="GO" id="GO:0016034">
    <property type="term" value="F:maleylacetoacetate isomerase activity"/>
    <property type="evidence" value="ECO:0007669"/>
    <property type="project" value="TreeGrafter"/>
</dbReference>
<organism evidence="2 3">
    <name type="scientific">Mycena sanguinolenta</name>
    <dbReference type="NCBI Taxonomy" id="230812"/>
    <lineage>
        <taxon>Eukaryota</taxon>
        <taxon>Fungi</taxon>
        <taxon>Dikarya</taxon>
        <taxon>Basidiomycota</taxon>
        <taxon>Agaricomycotina</taxon>
        <taxon>Agaricomycetes</taxon>
        <taxon>Agaricomycetidae</taxon>
        <taxon>Agaricales</taxon>
        <taxon>Marasmiineae</taxon>
        <taxon>Mycenaceae</taxon>
        <taxon>Mycena</taxon>
    </lineage>
</organism>
<reference evidence="2" key="1">
    <citation type="submission" date="2020-05" db="EMBL/GenBank/DDBJ databases">
        <title>Mycena genomes resolve the evolution of fungal bioluminescence.</title>
        <authorList>
            <person name="Tsai I.J."/>
        </authorList>
    </citation>
    <scope>NUCLEOTIDE SEQUENCE</scope>
    <source>
        <strain evidence="2">160909Yilan</strain>
    </source>
</reference>